<feature type="domain" description="ABC transmembrane type-2" evidence="7">
    <location>
        <begin position="38"/>
        <end position="270"/>
    </location>
</feature>
<feature type="transmembrane region" description="Helical" evidence="6">
    <location>
        <begin position="123"/>
        <end position="152"/>
    </location>
</feature>
<reference evidence="9" key="1">
    <citation type="journal article" date="2019" name="Int. J. Syst. Evol. Microbiol.">
        <title>The Global Catalogue of Microorganisms (GCM) 10K type strain sequencing project: providing services to taxonomists for standard genome sequencing and annotation.</title>
        <authorList>
            <consortium name="The Broad Institute Genomics Platform"/>
            <consortium name="The Broad Institute Genome Sequencing Center for Infectious Disease"/>
            <person name="Wu L."/>
            <person name="Ma J."/>
        </authorList>
    </citation>
    <scope>NUCLEOTIDE SEQUENCE [LARGE SCALE GENOMIC DNA]</scope>
    <source>
        <strain evidence="9">NCAIM B.02333</strain>
    </source>
</reference>
<dbReference type="InterPro" id="IPR047817">
    <property type="entry name" value="ABC2_TM_bact-type"/>
</dbReference>
<evidence type="ECO:0000259" key="7">
    <source>
        <dbReference type="PROSITE" id="PS51012"/>
    </source>
</evidence>
<dbReference type="PIRSF" id="PIRSF006648">
    <property type="entry name" value="DrrB"/>
    <property type="match status" value="1"/>
</dbReference>
<feature type="transmembrane region" description="Helical" evidence="6">
    <location>
        <begin position="240"/>
        <end position="263"/>
    </location>
</feature>
<evidence type="ECO:0000256" key="1">
    <source>
        <dbReference type="ARBA" id="ARBA00004141"/>
    </source>
</evidence>
<keyword evidence="5" id="KW-0046">Antibiotic resistance</keyword>
<evidence type="ECO:0000256" key="3">
    <source>
        <dbReference type="ARBA" id="ARBA00022989"/>
    </source>
</evidence>
<sequence length="272" mass="29337">MTTTDPLARAVAPPHSTRFLWWRAALGWFTLARAWWRSLVVRSVLEPVLYLLGLGFGLGSLVDSSGNGPGDVPYAAFVAGGVLVASAMNSGFGESAWPVLGAIKWQRQYHAQLASPLRVRDVLLGHLFFMTVRLLVTVLPFWVVIVAFGLVAWPSAPWAVPAAVLTGLAFATPVAAFSATTDTDTAFALILRFAIIPMFLFSGVFYPVSDLPVWLQPLVQVLPLWHGVELSRAATLGTDLGAAVVLGHVGYLLLWAVGGLLVATRTYTRRLT</sequence>
<keyword evidence="9" id="KW-1185">Reference proteome</keyword>
<name>A0ABV7WK59_9MICO</name>
<dbReference type="PANTHER" id="PTHR43229:SF2">
    <property type="entry name" value="NODULATION PROTEIN J"/>
    <property type="match status" value="1"/>
</dbReference>
<dbReference type="RefSeq" id="WP_340292543.1">
    <property type="nucleotide sequence ID" value="NZ_JBBEOI010000075.1"/>
</dbReference>
<feature type="transmembrane region" description="Helical" evidence="6">
    <location>
        <begin position="74"/>
        <end position="103"/>
    </location>
</feature>
<keyword evidence="6" id="KW-0813">Transport</keyword>
<dbReference type="PROSITE" id="PS51012">
    <property type="entry name" value="ABC_TM2"/>
    <property type="match status" value="1"/>
</dbReference>
<keyword evidence="6" id="KW-1003">Cell membrane</keyword>
<dbReference type="InterPro" id="IPR013525">
    <property type="entry name" value="ABC2_TM"/>
</dbReference>
<evidence type="ECO:0000256" key="6">
    <source>
        <dbReference type="RuleBase" id="RU361157"/>
    </source>
</evidence>
<accession>A0ABV7WK59</accession>
<comment type="caution">
    <text evidence="8">The sequence shown here is derived from an EMBL/GenBank/DDBJ whole genome shotgun (WGS) entry which is preliminary data.</text>
</comment>
<feature type="transmembrane region" description="Helical" evidence="6">
    <location>
        <begin position="158"/>
        <end position="177"/>
    </location>
</feature>
<feature type="transmembrane region" description="Helical" evidence="6">
    <location>
        <begin position="43"/>
        <end position="62"/>
    </location>
</feature>
<dbReference type="PRINTS" id="PR00164">
    <property type="entry name" value="ABC2TRNSPORT"/>
</dbReference>
<keyword evidence="2 6" id="KW-0812">Transmembrane</keyword>
<gene>
    <name evidence="8" type="ORF">ACFOLH_17575</name>
</gene>
<evidence type="ECO:0000256" key="5">
    <source>
        <dbReference type="ARBA" id="ARBA00023251"/>
    </source>
</evidence>
<keyword evidence="4 6" id="KW-0472">Membrane</keyword>
<evidence type="ECO:0000313" key="8">
    <source>
        <dbReference type="EMBL" id="MFC3690159.1"/>
    </source>
</evidence>
<feature type="transmembrane region" description="Helical" evidence="6">
    <location>
        <begin position="189"/>
        <end position="208"/>
    </location>
</feature>
<evidence type="ECO:0000313" key="9">
    <source>
        <dbReference type="Proteomes" id="UP001595685"/>
    </source>
</evidence>
<dbReference type="InterPro" id="IPR000412">
    <property type="entry name" value="ABC_2_transport"/>
</dbReference>
<dbReference type="InterPro" id="IPR051784">
    <property type="entry name" value="Nod_factor_ABC_transporter"/>
</dbReference>
<evidence type="ECO:0000256" key="2">
    <source>
        <dbReference type="ARBA" id="ARBA00022692"/>
    </source>
</evidence>
<comment type="subcellular location">
    <subcellularLocation>
        <location evidence="6">Cell membrane</location>
        <topology evidence="6">Multi-pass membrane protein</topology>
    </subcellularLocation>
    <subcellularLocation>
        <location evidence="1">Membrane</location>
        <topology evidence="1">Multi-pass membrane protein</topology>
    </subcellularLocation>
</comment>
<comment type="similarity">
    <text evidence="6">Belongs to the ABC-2 integral membrane protein family.</text>
</comment>
<organism evidence="8 9">
    <name type="scientific">Aquipuribacter hungaricus</name>
    <dbReference type="NCBI Taxonomy" id="545624"/>
    <lineage>
        <taxon>Bacteria</taxon>
        <taxon>Bacillati</taxon>
        <taxon>Actinomycetota</taxon>
        <taxon>Actinomycetes</taxon>
        <taxon>Micrococcales</taxon>
        <taxon>Intrasporangiaceae</taxon>
        <taxon>Aquipuribacter</taxon>
    </lineage>
</organism>
<dbReference type="EMBL" id="JBHRWW010000017">
    <property type="protein sequence ID" value="MFC3690159.1"/>
    <property type="molecule type" value="Genomic_DNA"/>
</dbReference>
<keyword evidence="3 6" id="KW-1133">Transmembrane helix</keyword>
<dbReference type="PANTHER" id="PTHR43229">
    <property type="entry name" value="NODULATION PROTEIN J"/>
    <property type="match status" value="1"/>
</dbReference>
<protein>
    <recommendedName>
        <fullName evidence="6">Transport permease protein</fullName>
    </recommendedName>
</protein>
<proteinExistence type="inferred from homology"/>
<evidence type="ECO:0000256" key="4">
    <source>
        <dbReference type="ARBA" id="ARBA00023136"/>
    </source>
</evidence>
<dbReference type="Proteomes" id="UP001595685">
    <property type="component" value="Unassembled WGS sequence"/>
</dbReference>
<dbReference type="Pfam" id="PF01061">
    <property type="entry name" value="ABC2_membrane"/>
    <property type="match status" value="1"/>
</dbReference>